<dbReference type="InterPro" id="IPR036028">
    <property type="entry name" value="SH3-like_dom_sf"/>
</dbReference>
<feature type="non-terminal residue" evidence="1">
    <location>
        <position position="1"/>
    </location>
</feature>
<organism evidence="1 2">
    <name type="scientific">Rotaria magnacalcarata</name>
    <dbReference type="NCBI Taxonomy" id="392030"/>
    <lineage>
        <taxon>Eukaryota</taxon>
        <taxon>Metazoa</taxon>
        <taxon>Spiralia</taxon>
        <taxon>Gnathifera</taxon>
        <taxon>Rotifera</taxon>
        <taxon>Eurotatoria</taxon>
        <taxon>Bdelloidea</taxon>
        <taxon>Philodinida</taxon>
        <taxon>Philodinidae</taxon>
        <taxon>Rotaria</taxon>
    </lineage>
</organism>
<reference evidence="1" key="1">
    <citation type="submission" date="2021-02" db="EMBL/GenBank/DDBJ databases">
        <authorList>
            <person name="Nowell W R."/>
        </authorList>
    </citation>
    <scope>NUCLEOTIDE SEQUENCE</scope>
</reference>
<evidence type="ECO:0000313" key="1">
    <source>
        <dbReference type="EMBL" id="CAF4963524.1"/>
    </source>
</evidence>
<dbReference type="EMBL" id="CAJOBJ010194137">
    <property type="protein sequence ID" value="CAF4963524.1"/>
    <property type="molecule type" value="Genomic_DNA"/>
</dbReference>
<accession>A0A8S3CZJ5</accession>
<dbReference type="Proteomes" id="UP000681720">
    <property type="component" value="Unassembled WGS sequence"/>
</dbReference>
<dbReference type="SUPFAM" id="SSF50044">
    <property type="entry name" value="SH3-domain"/>
    <property type="match status" value="1"/>
</dbReference>
<evidence type="ECO:0000313" key="2">
    <source>
        <dbReference type="Proteomes" id="UP000681720"/>
    </source>
</evidence>
<name>A0A8S3CZJ5_9BILA</name>
<feature type="non-terminal residue" evidence="1">
    <location>
        <position position="66"/>
    </location>
</feature>
<sequence>RRTIHDSDQTFVTDEEDEQLGPLTSTLVDRWYAVTKTYSATFRDDLTVRKNELVQVIRCSHPHWIW</sequence>
<comment type="caution">
    <text evidence="1">The sequence shown here is derived from an EMBL/GenBank/DDBJ whole genome shotgun (WGS) entry which is preliminary data.</text>
</comment>
<dbReference type="AlphaFoldDB" id="A0A8S3CZJ5"/>
<protein>
    <submittedName>
        <fullName evidence="1">Uncharacterized protein</fullName>
    </submittedName>
</protein>
<proteinExistence type="predicted"/>
<gene>
    <name evidence="1" type="ORF">GIL414_LOCUS54998</name>
</gene>